<dbReference type="Proteomes" id="UP001347796">
    <property type="component" value="Unassembled WGS sequence"/>
</dbReference>
<evidence type="ECO:0000313" key="2">
    <source>
        <dbReference type="Proteomes" id="UP001347796"/>
    </source>
</evidence>
<dbReference type="AlphaFoldDB" id="A0AAN8PJB9"/>
<keyword evidence="2" id="KW-1185">Reference proteome</keyword>
<accession>A0AAN8PJB9</accession>
<comment type="caution">
    <text evidence="1">The sequence shown here is derived from an EMBL/GenBank/DDBJ whole genome shotgun (WGS) entry which is preliminary data.</text>
</comment>
<dbReference type="PANTHER" id="PTHR46113">
    <property type="entry name" value="SNAC DOMAIN-CONTAINING PROTEIN"/>
    <property type="match status" value="1"/>
</dbReference>
<protein>
    <submittedName>
        <fullName evidence="1">Uncharacterized protein</fullName>
    </submittedName>
</protein>
<gene>
    <name evidence="1" type="ORF">SNE40_018079</name>
</gene>
<proteinExistence type="predicted"/>
<organism evidence="1 2">
    <name type="scientific">Patella caerulea</name>
    <name type="common">Rayed Mediterranean limpet</name>
    <dbReference type="NCBI Taxonomy" id="87958"/>
    <lineage>
        <taxon>Eukaryota</taxon>
        <taxon>Metazoa</taxon>
        <taxon>Spiralia</taxon>
        <taxon>Lophotrochozoa</taxon>
        <taxon>Mollusca</taxon>
        <taxon>Gastropoda</taxon>
        <taxon>Patellogastropoda</taxon>
        <taxon>Patelloidea</taxon>
        <taxon>Patellidae</taxon>
        <taxon>Patella</taxon>
    </lineage>
</organism>
<sequence length="228" mass="26053">MFRYPGARHRARWMALTKCGCSEINSNLTCVQLTDDQLKVEHPTNSSECVCSLWRRTFATGIPGSGSFQFGGNGVLQTPVVFVGDSHRIGFVRYRGFQHKKRQMLRNMETNPGPEDPPKRVVLLVNLGERRLSDFCTTATHRLFEILSLDSSFLTNEPEEWQENESFQKAKDTVSAPRVTNDLAERGVALMTTFNSSLARDEEQKQYVLQVVEHHRQKYPKAKKLDDM</sequence>
<reference evidence="1 2" key="1">
    <citation type="submission" date="2024-01" db="EMBL/GenBank/DDBJ databases">
        <title>The genome of the rayed Mediterranean limpet Patella caerulea (Linnaeus, 1758).</title>
        <authorList>
            <person name="Anh-Thu Weber A."/>
            <person name="Halstead-Nussloch G."/>
        </authorList>
    </citation>
    <scope>NUCLEOTIDE SEQUENCE [LARGE SCALE GENOMIC DNA]</scope>
    <source>
        <strain evidence="1">AATW-2023a</strain>
        <tissue evidence="1">Whole specimen</tissue>
    </source>
</reference>
<evidence type="ECO:0000313" key="1">
    <source>
        <dbReference type="EMBL" id="KAK6171630.1"/>
    </source>
</evidence>
<name>A0AAN8PJB9_PATCE</name>
<dbReference type="PANTHER" id="PTHR46113:SF1">
    <property type="entry name" value="PEPTIDASE M17 LEUCYL AMINOPEPTIDASE N-TERMINAL DOMAIN-CONTAINING PROTEIN"/>
    <property type="match status" value="1"/>
</dbReference>
<dbReference type="EMBL" id="JAZGQO010000013">
    <property type="protein sequence ID" value="KAK6171630.1"/>
    <property type="molecule type" value="Genomic_DNA"/>
</dbReference>